<dbReference type="Pfam" id="PF06985">
    <property type="entry name" value="HET"/>
    <property type="match status" value="1"/>
</dbReference>
<dbReference type="EMBL" id="KN831983">
    <property type="protein sequence ID" value="KIO02060.1"/>
    <property type="molecule type" value="Genomic_DNA"/>
</dbReference>
<evidence type="ECO:0000313" key="4">
    <source>
        <dbReference type="Proteomes" id="UP000054217"/>
    </source>
</evidence>
<dbReference type="InterPro" id="IPR010730">
    <property type="entry name" value="HET"/>
</dbReference>
<dbReference type="HOGENOM" id="CLU_000288_138_12_1"/>
<feature type="domain" description="DUF8212" evidence="2">
    <location>
        <begin position="255"/>
        <end position="280"/>
    </location>
</feature>
<feature type="domain" description="Heterokaryon incompatibility" evidence="1">
    <location>
        <begin position="42"/>
        <end position="142"/>
    </location>
</feature>
<reference evidence="4" key="2">
    <citation type="submission" date="2015-01" db="EMBL/GenBank/DDBJ databases">
        <title>Evolutionary Origins and Diversification of the Mycorrhizal Mutualists.</title>
        <authorList>
            <consortium name="DOE Joint Genome Institute"/>
            <consortium name="Mycorrhizal Genomics Consortium"/>
            <person name="Kohler A."/>
            <person name="Kuo A."/>
            <person name="Nagy L.G."/>
            <person name="Floudas D."/>
            <person name="Copeland A."/>
            <person name="Barry K.W."/>
            <person name="Cichocki N."/>
            <person name="Veneault-Fourrey C."/>
            <person name="LaButti K."/>
            <person name="Lindquist E.A."/>
            <person name="Lipzen A."/>
            <person name="Lundell T."/>
            <person name="Morin E."/>
            <person name="Murat C."/>
            <person name="Riley R."/>
            <person name="Ohm R."/>
            <person name="Sun H."/>
            <person name="Tunlid A."/>
            <person name="Henrissat B."/>
            <person name="Grigoriev I.V."/>
            <person name="Hibbett D.S."/>
            <person name="Martin F."/>
        </authorList>
    </citation>
    <scope>NUCLEOTIDE SEQUENCE [LARGE SCALE GENOMIC DNA]</scope>
    <source>
        <strain evidence="4">Marx 270</strain>
    </source>
</reference>
<dbReference type="PANTHER" id="PTHR10622">
    <property type="entry name" value="HET DOMAIN-CONTAINING PROTEIN"/>
    <property type="match status" value="1"/>
</dbReference>
<organism evidence="3 4">
    <name type="scientific">Pisolithus tinctorius Marx 270</name>
    <dbReference type="NCBI Taxonomy" id="870435"/>
    <lineage>
        <taxon>Eukaryota</taxon>
        <taxon>Fungi</taxon>
        <taxon>Dikarya</taxon>
        <taxon>Basidiomycota</taxon>
        <taxon>Agaricomycotina</taxon>
        <taxon>Agaricomycetes</taxon>
        <taxon>Agaricomycetidae</taxon>
        <taxon>Boletales</taxon>
        <taxon>Sclerodermatineae</taxon>
        <taxon>Pisolithaceae</taxon>
        <taxon>Pisolithus</taxon>
    </lineage>
</organism>
<dbReference type="AlphaFoldDB" id="A0A0C3NMC2"/>
<protein>
    <submittedName>
        <fullName evidence="3">Uncharacterized protein</fullName>
    </submittedName>
</protein>
<keyword evidence="4" id="KW-1185">Reference proteome</keyword>
<dbReference type="InParanoid" id="A0A0C3NMC2"/>
<reference evidence="3 4" key="1">
    <citation type="submission" date="2014-04" db="EMBL/GenBank/DDBJ databases">
        <authorList>
            <consortium name="DOE Joint Genome Institute"/>
            <person name="Kuo A."/>
            <person name="Kohler A."/>
            <person name="Costa M.D."/>
            <person name="Nagy L.G."/>
            <person name="Floudas D."/>
            <person name="Copeland A."/>
            <person name="Barry K.W."/>
            <person name="Cichocki N."/>
            <person name="Veneault-Fourrey C."/>
            <person name="LaButti K."/>
            <person name="Lindquist E.A."/>
            <person name="Lipzen A."/>
            <person name="Lundell T."/>
            <person name="Morin E."/>
            <person name="Murat C."/>
            <person name="Sun H."/>
            <person name="Tunlid A."/>
            <person name="Henrissat B."/>
            <person name="Grigoriev I.V."/>
            <person name="Hibbett D.S."/>
            <person name="Martin F."/>
            <person name="Nordberg H.P."/>
            <person name="Cantor M.N."/>
            <person name="Hua S.X."/>
        </authorList>
    </citation>
    <scope>NUCLEOTIDE SEQUENCE [LARGE SCALE GENOMIC DNA]</scope>
    <source>
        <strain evidence="3 4">Marx 270</strain>
    </source>
</reference>
<dbReference type="Proteomes" id="UP000054217">
    <property type="component" value="Unassembled WGS sequence"/>
</dbReference>
<gene>
    <name evidence="3" type="ORF">M404DRAFT_711839</name>
</gene>
<dbReference type="Pfam" id="PF26640">
    <property type="entry name" value="DUF8212"/>
    <property type="match status" value="1"/>
</dbReference>
<proteinExistence type="predicted"/>
<evidence type="ECO:0000259" key="2">
    <source>
        <dbReference type="Pfam" id="PF26640"/>
    </source>
</evidence>
<dbReference type="OrthoDB" id="2685113at2759"/>
<evidence type="ECO:0000313" key="3">
    <source>
        <dbReference type="EMBL" id="KIO02060.1"/>
    </source>
</evidence>
<sequence>MRLIDVATMLDVETSTNEGKKVARTSKILKEFYGSDLAEKEYAILSHCWGVEKDGEQEVLLEDMKQLLTGSDEERSEIRGRTGYKKIIDTCRQSQKDGLKWVWIDTCCINKESSAELSEAINSMYSWYKNAKHCYAYLHDTIGKSWTNRREPMVTPKWFSRGWTLQELVAPKVVHFFDQSWEHVGDKAQLAATLSNMTRIPRSILENGFISGRASVAQIMSWAADRTTTREEDRAYSLLGLLGVHMPMLYGEGRHAFRRLQLEIIRTSNDQSIFAWGFTRKSGWSSSFLADDPSYFRDCSRVGSFEPELFTLGLAENSEMPVDELSKFTGERLRTFTVTNDGIQIWLPTASFGPFSEVTLACAESRKLYSMITIHLVLQHSTCFRIFGIPNSRSWKVELKQHLLPYKDSGAKYPATFTFKLDCQTLSHDGFVQDRILPDGLRAEDGSVRLSRDQDFAAITYVRRVDDTRFGVLLSHCGDLHSAFATLCIEDLEQKLSFLRWEALERLFFSGLWYKGSIIQHAHLRQSIQGLQLILLGVLVVVHLRAMLLVMTCLLGFHGNLVLQCGIVFLTKCFKCMVYLLTLLACPSHWWTQSSSWVTMVLFPKMEIWICSDLKAISLSFLQILNLNPSRISSAGSITQIQEAMF</sequence>
<dbReference type="PANTHER" id="PTHR10622:SF10">
    <property type="entry name" value="HET DOMAIN-CONTAINING PROTEIN"/>
    <property type="match status" value="1"/>
</dbReference>
<name>A0A0C3NMC2_PISTI</name>
<evidence type="ECO:0000259" key="1">
    <source>
        <dbReference type="Pfam" id="PF06985"/>
    </source>
</evidence>
<dbReference type="InterPro" id="IPR058525">
    <property type="entry name" value="DUF8212"/>
</dbReference>
<dbReference type="STRING" id="870435.A0A0C3NMC2"/>
<accession>A0A0C3NMC2</accession>